<sequence length="249" mass="27153">MSDLNQLFILFLVGIAAGFINVNAGGGSTLTLPMLILLGLDASVANGTNRIGILLQNLSAVSSFKREHYSRFKLSFKLALITLPGAIIGAFFSISISNKAFQIILALIMIGVIITMIIPKKTIEVSLNSDGEQSWKVYLAMFGIGFYGGFIQVGVGFLLMAALHHLMKVSLIHVNMHKVFIIFFYTIPALIIFILSDNVNWVLGISLAAGTMIGAWWGAKFSVKKGEKYIKAILIVAILIMVVKLLKIF</sequence>
<reference evidence="8" key="1">
    <citation type="submission" date="2018-06" db="EMBL/GenBank/DDBJ databases">
        <authorList>
            <person name="Zhirakovskaya E."/>
        </authorList>
    </citation>
    <scope>NUCLEOTIDE SEQUENCE</scope>
</reference>
<dbReference type="EMBL" id="UOGD01000008">
    <property type="protein sequence ID" value="VAX15198.1"/>
    <property type="molecule type" value="Genomic_DNA"/>
</dbReference>
<organism evidence="8">
    <name type="scientific">hydrothermal vent metagenome</name>
    <dbReference type="NCBI Taxonomy" id="652676"/>
    <lineage>
        <taxon>unclassified sequences</taxon>
        <taxon>metagenomes</taxon>
        <taxon>ecological metagenomes</taxon>
    </lineage>
</organism>
<evidence type="ECO:0000313" key="8">
    <source>
        <dbReference type="EMBL" id="VAX15198.1"/>
    </source>
</evidence>
<keyword evidence="4 7" id="KW-0812">Transmembrane</keyword>
<evidence type="ECO:0000256" key="5">
    <source>
        <dbReference type="ARBA" id="ARBA00022989"/>
    </source>
</evidence>
<name>A0A3B1BUI5_9ZZZZ</name>
<dbReference type="PANTHER" id="PTHR30269:SF0">
    <property type="entry name" value="MEMBRANE TRANSPORTER PROTEIN YFCA-RELATED"/>
    <property type="match status" value="1"/>
</dbReference>
<dbReference type="GO" id="GO:0005886">
    <property type="term" value="C:plasma membrane"/>
    <property type="evidence" value="ECO:0007669"/>
    <property type="project" value="UniProtKB-SubCell"/>
</dbReference>
<keyword evidence="5 7" id="KW-1133">Transmembrane helix</keyword>
<evidence type="ECO:0000256" key="7">
    <source>
        <dbReference type="SAM" id="Phobius"/>
    </source>
</evidence>
<feature type="transmembrane region" description="Helical" evidence="7">
    <location>
        <begin position="175"/>
        <end position="195"/>
    </location>
</feature>
<protein>
    <submittedName>
        <fullName evidence="8">Uncharacterized UPF0721 integral membrane protein</fullName>
    </submittedName>
</protein>
<evidence type="ECO:0000256" key="6">
    <source>
        <dbReference type="ARBA" id="ARBA00023136"/>
    </source>
</evidence>
<dbReference type="AlphaFoldDB" id="A0A3B1BUI5"/>
<dbReference type="InterPro" id="IPR052017">
    <property type="entry name" value="TSUP"/>
</dbReference>
<accession>A0A3B1BUI5</accession>
<gene>
    <name evidence="8" type="ORF">MNBD_IGNAVI01-2313</name>
</gene>
<evidence type="ECO:0000256" key="3">
    <source>
        <dbReference type="ARBA" id="ARBA00022475"/>
    </source>
</evidence>
<evidence type="ECO:0000256" key="4">
    <source>
        <dbReference type="ARBA" id="ARBA00022692"/>
    </source>
</evidence>
<keyword evidence="2" id="KW-0813">Transport</keyword>
<dbReference type="PANTHER" id="PTHR30269">
    <property type="entry name" value="TRANSMEMBRANE PROTEIN YFCA"/>
    <property type="match status" value="1"/>
</dbReference>
<keyword evidence="6 7" id="KW-0472">Membrane</keyword>
<feature type="transmembrane region" description="Helical" evidence="7">
    <location>
        <begin position="100"/>
        <end position="118"/>
    </location>
</feature>
<evidence type="ECO:0000256" key="2">
    <source>
        <dbReference type="ARBA" id="ARBA00022448"/>
    </source>
</evidence>
<dbReference type="InterPro" id="IPR002781">
    <property type="entry name" value="TM_pro_TauE-like"/>
</dbReference>
<feature type="transmembrane region" description="Helical" evidence="7">
    <location>
        <begin position="201"/>
        <end position="217"/>
    </location>
</feature>
<comment type="subcellular location">
    <subcellularLocation>
        <location evidence="1">Cell membrane</location>
        <topology evidence="1">Multi-pass membrane protein</topology>
    </subcellularLocation>
</comment>
<feature type="transmembrane region" description="Helical" evidence="7">
    <location>
        <begin position="138"/>
        <end position="163"/>
    </location>
</feature>
<keyword evidence="3" id="KW-1003">Cell membrane</keyword>
<proteinExistence type="predicted"/>
<feature type="transmembrane region" description="Helical" evidence="7">
    <location>
        <begin position="74"/>
        <end position="93"/>
    </location>
</feature>
<evidence type="ECO:0000256" key="1">
    <source>
        <dbReference type="ARBA" id="ARBA00004651"/>
    </source>
</evidence>
<dbReference type="Pfam" id="PF01925">
    <property type="entry name" value="TauE"/>
    <property type="match status" value="1"/>
</dbReference>
<feature type="transmembrane region" description="Helical" evidence="7">
    <location>
        <begin position="229"/>
        <end position="246"/>
    </location>
</feature>